<comment type="function">
    <text evidence="6">Catalyzes the reduction of dTDP-6-deoxy-L-lyxo-4-hexulose to yield dTDP-L-rhamnose.</text>
</comment>
<comment type="cofactor">
    <cofactor evidence="6">
        <name>Mg(2+)</name>
        <dbReference type="ChEBI" id="CHEBI:18420"/>
    </cofactor>
    <text evidence="6">Binds 1 Mg(2+) ion per monomer.</text>
</comment>
<dbReference type="EMBL" id="JBBHLD010000016">
    <property type="protein sequence ID" value="MEJ5906514.1"/>
    <property type="molecule type" value="Genomic_DNA"/>
</dbReference>
<dbReference type="CDD" id="cd05254">
    <property type="entry name" value="dTDP_HR_like_SDR_e"/>
    <property type="match status" value="1"/>
</dbReference>
<evidence type="ECO:0000256" key="6">
    <source>
        <dbReference type="RuleBase" id="RU364082"/>
    </source>
</evidence>
<evidence type="ECO:0000256" key="4">
    <source>
        <dbReference type="ARBA" id="ARBA00017099"/>
    </source>
</evidence>
<comment type="similarity">
    <text evidence="2 6">Belongs to the dTDP-4-dehydrorhamnose reductase family.</text>
</comment>
<comment type="pathway">
    <text evidence="1 6">Carbohydrate biosynthesis; dTDP-L-rhamnose biosynthesis.</text>
</comment>
<gene>
    <name evidence="8" type="ORF">V7V80_17665</name>
</gene>
<accession>A0ABU8R9F9</accession>
<feature type="domain" description="RmlD-like substrate binding" evidence="7">
    <location>
        <begin position="1"/>
        <end position="242"/>
    </location>
</feature>
<protein>
    <recommendedName>
        <fullName evidence="4 6">dTDP-4-dehydrorhamnose reductase</fullName>
        <ecNumber evidence="3 6">1.1.1.133</ecNumber>
    </recommendedName>
</protein>
<dbReference type="Proteomes" id="UP001377692">
    <property type="component" value="Unassembled WGS sequence"/>
</dbReference>
<reference evidence="8 9" key="1">
    <citation type="submission" date="2024-02" db="EMBL/GenBank/DDBJ databases">
        <title>Identification of pathogenicity and growth-promoting functions of Pseudomonas putida variants.</title>
        <authorList>
            <person name="Sun J."/>
        </authorList>
    </citation>
    <scope>NUCLEOTIDE SEQUENCE [LARGE SCALE GENOMIC DNA]</scope>
    <source>
        <strain evidence="8 9">A04</strain>
    </source>
</reference>
<proteinExistence type="inferred from homology"/>
<evidence type="ECO:0000259" key="7">
    <source>
        <dbReference type="Pfam" id="PF04321"/>
    </source>
</evidence>
<sequence length="285" mass="31303">MKIVVLGASGMLGNAVFRYLVSDQRYTVWGTVRSSASLKYFSASERERLVVGLDVLSQDDLLEFFMQYRPDVVINCTGLIKQLSTANDPLAVLPINALLPHRLQKLAQLIGARLVHISTDCVYAGTQGQYVEADVSDAEDLYGKSKYIGEVHDSANAITLRTSIIGHELSGSKSLVDWFLSQSGSVKGYQKAIFSGLPTVEMARVIADYVLPNAALNGLYHVSAEAIDKYSLLKLVAEKYGKTIDIVADDAVAIDRSLDSSRFRQATGYLPPSWADLIVKMRDFK</sequence>
<dbReference type="Gene3D" id="3.40.50.720">
    <property type="entry name" value="NAD(P)-binding Rossmann-like Domain"/>
    <property type="match status" value="1"/>
</dbReference>
<evidence type="ECO:0000256" key="5">
    <source>
        <dbReference type="ARBA" id="ARBA00048200"/>
    </source>
</evidence>
<evidence type="ECO:0000256" key="2">
    <source>
        <dbReference type="ARBA" id="ARBA00010944"/>
    </source>
</evidence>
<keyword evidence="6" id="KW-0560">Oxidoreductase</keyword>
<dbReference type="InterPro" id="IPR029903">
    <property type="entry name" value="RmlD-like-bd"/>
</dbReference>
<dbReference type="InterPro" id="IPR036291">
    <property type="entry name" value="NAD(P)-bd_dom_sf"/>
</dbReference>
<name>A0ABU8R9F9_9PSED</name>
<dbReference type="RefSeq" id="WP_238215156.1">
    <property type="nucleotide sequence ID" value="NZ_CP119382.1"/>
</dbReference>
<dbReference type="PANTHER" id="PTHR10491:SF4">
    <property type="entry name" value="METHIONINE ADENOSYLTRANSFERASE 2 SUBUNIT BETA"/>
    <property type="match status" value="1"/>
</dbReference>
<dbReference type="InterPro" id="IPR005913">
    <property type="entry name" value="dTDP_dehydrorham_reduct"/>
</dbReference>
<dbReference type="EC" id="1.1.1.133" evidence="3 6"/>
<evidence type="ECO:0000256" key="3">
    <source>
        <dbReference type="ARBA" id="ARBA00012929"/>
    </source>
</evidence>
<organism evidence="8 9">
    <name type="scientific">Pseudomonas kermanshahensis</name>
    <dbReference type="NCBI Taxonomy" id="2745482"/>
    <lineage>
        <taxon>Bacteria</taxon>
        <taxon>Pseudomonadati</taxon>
        <taxon>Pseudomonadota</taxon>
        <taxon>Gammaproteobacteria</taxon>
        <taxon>Pseudomonadales</taxon>
        <taxon>Pseudomonadaceae</taxon>
        <taxon>Pseudomonas</taxon>
    </lineage>
</organism>
<evidence type="ECO:0000313" key="8">
    <source>
        <dbReference type="EMBL" id="MEJ5906514.1"/>
    </source>
</evidence>
<keyword evidence="9" id="KW-1185">Reference proteome</keyword>
<dbReference type="PANTHER" id="PTHR10491">
    <property type="entry name" value="DTDP-4-DEHYDRORHAMNOSE REDUCTASE"/>
    <property type="match status" value="1"/>
</dbReference>
<evidence type="ECO:0000256" key="1">
    <source>
        <dbReference type="ARBA" id="ARBA00004781"/>
    </source>
</evidence>
<evidence type="ECO:0000313" key="9">
    <source>
        <dbReference type="Proteomes" id="UP001377692"/>
    </source>
</evidence>
<comment type="caution">
    <text evidence="8">The sequence shown here is derived from an EMBL/GenBank/DDBJ whole genome shotgun (WGS) entry which is preliminary data.</text>
</comment>
<dbReference type="SUPFAM" id="SSF51735">
    <property type="entry name" value="NAD(P)-binding Rossmann-fold domains"/>
    <property type="match status" value="1"/>
</dbReference>
<dbReference type="Pfam" id="PF04321">
    <property type="entry name" value="RmlD_sub_bind"/>
    <property type="match status" value="1"/>
</dbReference>
<comment type="catalytic activity">
    <reaction evidence="5 6">
        <text>dTDP-beta-L-rhamnose + NADP(+) = dTDP-4-dehydro-beta-L-rhamnose + NADPH + H(+)</text>
        <dbReference type="Rhea" id="RHEA:21796"/>
        <dbReference type="ChEBI" id="CHEBI:15378"/>
        <dbReference type="ChEBI" id="CHEBI:57510"/>
        <dbReference type="ChEBI" id="CHEBI:57783"/>
        <dbReference type="ChEBI" id="CHEBI:58349"/>
        <dbReference type="ChEBI" id="CHEBI:62830"/>
        <dbReference type="EC" id="1.1.1.133"/>
    </reaction>
</comment>
<keyword evidence="6" id="KW-0521">NADP</keyword>